<gene>
    <name evidence="1" type="ORF">MTBBW1_380003</name>
</gene>
<dbReference type="EMBL" id="FWEV01000279">
    <property type="protein sequence ID" value="SLM31590.1"/>
    <property type="molecule type" value="Genomic_DNA"/>
</dbReference>
<dbReference type="OrthoDB" id="9808684at2"/>
<protein>
    <submittedName>
        <fullName evidence="1">Uncharacterized protein</fullName>
    </submittedName>
</protein>
<dbReference type="AlphaFoldDB" id="A0A1W1HGK1"/>
<keyword evidence="2" id="KW-1185">Reference proteome</keyword>
<dbReference type="STRING" id="1246637.MTBBW1_380003"/>
<sequence length="94" mass="10916">MIIRPDKRYGKIFDVLIEFKFVTLKDAGLTGDQAKAFSKESLHELPPIKKAFEEGEKQVIQYGKHLDEKYGNLRLQKFVVVALGFERVCFRKLI</sequence>
<name>A0A1W1HGK1_9BACT</name>
<evidence type="ECO:0000313" key="2">
    <source>
        <dbReference type="Proteomes" id="UP000191931"/>
    </source>
</evidence>
<accession>A0A1W1HGK1</accession>
<reference evidence="1 2" key="1">
    <citation type="submission" date="2017-03" db="EMBL/GenBank/DDBJ databases">
        <authorList>
            <person name="Afonso C.L."/>
            <person name="Miller P.J."/>
            <person name="Scott M.A."/>
            <person name="Spackman E."/>
            <person name="Goraichik I."/>
            <person name="Dimitrov K.M."/>
            <person name="Suarez D.L."/>
            <person name="Swayne D.E."/>
        </authorList>
    </citation>
    <scope>NUCLEOTIDE SEQUENCE [LARGE SCALE GENOMIC DNA]</scope>
    <source>
        <strain evidence="1">PRJEB14757</strain>
    </source>
</reference>
<organism evidence="1 2">
    <name type="scientific">Desulfamplus magnetovallimortis</name>
    <dbReference type="NCBI Taxonomy" id="1246637"/>
    <lineage>
        <taxon>Bacteria</taxon>
        <taxon>Pseudomonadati</taxon>
        <taxon>Thermodesulfobacteriota</taxon>
        <taxon>Desulfobacteria</taxon>
        <taxon>Desulfobacterales</taxon>
        <taxon>Desulfobacteraceae</taxon>
        <taxon>Desulfamplus</taxon>
    </lineage>
</organism>
<proteinExistence type="predicted"/>
<evidence type="ECO:0000313" key="1">
    <source>
        <dbReference type="EMBL" id="SLM31590.1"/>
    </source>
</evidence>
<dbReference type="Proteomes" id="UP000191931">
    <property type="component" value="Unassembled WGS sequence"/>
</dbReference>